<evidence type="ECO:0000256" key="1">
    <source>
        <dbReference type="ARBA" id="ARBA00022485"/>
    </source>
</evidence>
<dbReference type="SUPFAM" id="SSF54862">
    <property type="entry name" value="4Fe-4S ferredoxins"/>
    <property type="match status" value="4"/>
</dbReference>
<feature type="domain" description="4Fe-4S ferredoxin-type" evidence="5">
    <location>
        <begin position="294"/>
        <end position="328"/>
    </location>
</feature>
<dbReference type="CDD" id="cd10549">
    <property type="entry name" value="MtMvhB_like"/>
    <property type="match status" value="2"/>
</dbReference>
<dbReference type="AlphaFoldDB" id="N6V390"/>
<keyword evidence="2" id="KW-0479">Metal-binding</keyword>
<feature type="domain" description="4Fe-4S ferredoxin-type" evidence="5">
    <location>
        <begin position="336"/>
        <end position="365"/>
    </location>
</feature>
<dbReference type="InterPro" id="IPR050157">
    <property type="entry name" value="PSI_iron-sulfur_center"/>
</dbReference>
<dbReference type="PANTHER" id="PTHR24960:SF85">
    <property type="entry name" value="POLYFERREDOXIN PROTEIN VHUB"/>
    <property type="match status" value="1"/>
</dbReference>
<sequence length="394" mass="43281">MPIKIQKDACLVCYACQAECPTKAIDIDSFKVCTLCLKCAEVCPTGALTVEETEINGKKLKRISYNPSKCKKCGACAEACSVGIKKVDDEFPYSKGHCVLCLKCIETCPIEIISLPGVIDKPERKIPVVKEPIYVTDDCVGCSLCVPECPVNAITIEDGKAVIDKNKCIYCSICAQTCPWNAIIVAGKIPKKRRKEIKSFTVDKEKCIYCLKCVEVCPGNKDKIKLIKPNPEEFVVEPPKACPACQLCVNICPVDALHLDVKFSSPHPITDEGLVIIEEDYDILKKCASVCPTDAIVVDPEKKEVRMCIVCGACTVACPTGALKLGKIEHNGKEYNRIEYSPYLCNKCGKCVEVCPMKTLKLTKSRIPLKGYCVMCLLCLSVAEAEKKKVLMLK</sequence>
<keyword evidence="7" id="KW-1185">Reference proteome</keyword>
<dbReference type="PROSITE" id="PS51379">
    <property type="entry name" value="4FE4S_FER_2"/>
    <property type="match status" value="10"/>
</dbReference>
<feature type="domain" description="4Fe-4S ferredoxin-type" evidence="5">
    <location>
        <begin position="160"/>
        <end position="188"/>
    </location>
</feature>
<organism evidence="6 7">
    <name type="scientific">Methanocaldococcus villosus KIN24-T80</name>
    <dbReference type="NCBI Taxonomy" id="1069083"/>
    <lineage>
        <taxon>Archaea</taxon>
        <taxon>Methanobacteriati</taxon>
        <taxon>Methanobacteriota</taxon>
        <taxon>Methanomada group</taxon>
        <taxon>Methanococci</taxon>
        <taxon>Methanococcales</taxon>
        <taxon>Methanocaldococcaceae</taxon>
        <taxon>Methanocaldococcus</taxon>
    </lineage>
</organism>
<dbReference type="NCBIfam" id="NF045874">
    <property type="entry name" value="Vhu_polyferre"/>
    <property type="match status" value="1"/>
</dbReference>
<feature type="domain" description="4Fe-4S ferredoxin-type" evidence="5">
    <location>
        <begin position="198"/>
        <end position="229"/>
    </location>
</feature>
<feature type="domain" description="4Fe-4S ferredoxin-type" evidence="5">
    <location>
        <begin position="1"/>
        <end position="22"/>
    </location>
</feature>
<dbReference type="PATRIC" id="fig|1069083.5.peg.147"/>
<protein>
    <submittedName>
        <fullName evidence="6">4Fe-4S ferredoxin iron-sulfur binding domain protein</fullName>
    </submittedName>
</protein>
<dbReference type="GO" id="GO:0051539">
    <property type="term" value="F:4 iron, 4 sulfur cluster binding"/>
    <property type="evidence" value="ECO:0007669"/>
    <property type="project" value="UniProtKB-KW"/>
</dbReference>
<reference evidence="6 7" key="1">
    <citation type="journal article" date="2013" name="Genome Announc.">
        <title>Draft Genome Sequence of a Highly Flagellated, Fast-Swimming Archaeon, Methanocaldococcus villosus Strain KIN24-T80 (DSM 22612).</title>
        <authorList>
            <person name="Thennarasu S."/>
            <person name="Polireddy D."/>
            <person name="Antony A."/>
            <person name="Yada M.R."/>
            <person name="Algarawi S."/>
            <person name="Sivakumar N."/>
        </authorList>
    </citation>
    <scope>NUCLEOTIDE SEQUENCE [LARGE SCALE GENOMIC DNA]</scope>
    <source>
        <strain evidence="6 7">KIN24-T80</strain>
    </source>
</reference>
<evidence type="ECO:0000256" key="3">
    <source>
        <dbReference type="ARBA" id="ARBA00023004"/>
    </source>
</evidence>
<evidence type="ECO:0000313" key="7">
    <source>
        <dbReference type="Proteomes" id="UP000053695"/>
    </source>
</evidence>
<keyword evidence="3" id="KW-0408">Iron</keyword>
<feature type="domain" description="4Fe-4S ferredoxin-type" evidence="5">
    <location>
        <begin position="23"/>
        <end position="53"/>
    </location>
</feature>
<dbReference type="RefSeq" id="WP_004589823.1">
    <property type="nucleotide sequence ID" value="NZ_APMM01000004.1"/>
</dbReference>
<keyword evidence="1" id="KW-0004">4Fe-4S</keyword>
<feature type="domain" description="4Fe-4S ferredoxin-type" evidence="5">
    <location>
        <begin position="232"/>
        <end position="262"/>
    </location>
</feature>
<evidence type="ECO:0000259" key="5">
    <source>
        <dbReference type="PROSITE" id="PS51379"/>
    </source>
</evidence>
<dbReference type="Gene3D" id="3.30.70.3270">
    <property type="match status" value="1"/>
</dbReference>
<dbReference type="Pfam" id="PF12838">
    <property type="entry name" value="Fer4_7"/>
    <property type="match status" value="4"/>
</dbReference>
<evidence type="ECO:0000256" key="2">
    <source>
        <dbReference type="ARBA" id="ARBA00022723"/>
    </source>
</evidence>
<name>N6V390_9EURY</name>
<dbReference type="GO" id="GO:0046872">
    <property type="term" value="F:metal ion binding"/>
    <property type="evidence" value="ECO:0007669"/>
    <property type="project" value="UniProtKB-KW"/>
</dbReference>
<evidence type="ECO:0000313" key="6">
    <source>
        <dbReference type="EMBL" id="ENN96723.1"/>
    </source>
</evidence>
<dbReference type="Proteomes" id="UP000053695">
    <property type="component" value="Unassembled WGS sequence"/>
</dbReference>
<dbReference type="PANTHER" id="PTHR24960">
    <property type="entry name" value="PHOTOSYSTEM I IRON-SULFUR CENTER-RELATED"/>
    <property type="match status" value="1"/>
</dbReference>
<proteinExistence type="predicted"/>
<dbReference type="GO" id="GO:0016491">
    <property type="term" value="F:oxidoreductase activity"/>
    <property type="evidence" value="ECO:0007669"/>
    <property type="project" value="UniProtKB-ARBA"/>
</dbReference>
<dbReference type="EMBL" id="APMM01000004">
    <property type="protein sequence ID" value="ENN96723.1"/>
    <property type="molecule type" value="Genomic_DNA"/>
</dbReference>
<gene>
    <name evidence="6" type="ORF">J422_00756</name>
</gene>
<dbReference type="OrthoDB" id="23833at2157"/>
<evidence type="ECO:0000256" key="4">
    <source>
        <dbReference type="ARBA" id="ARBA00023014"/>
    </source>
</evidence>
<dbReference type="InterPro" id="IPR017896">
    <property type="entry name" value="4Fe4S_Fe-S-bd"/>
</dbReference>
<accession>N6V390</accession>
<dbReference type="STRING" id="1069083.GCA_000371805_00885"/>
<comment type="caution">
    <text evidence="6">The sequence shown here is derived from an EMBL/GenBank/DDBJ whole genome shotgun (WGS) entry which is preliminary data.</text>
</comment>
<keyword evidence="4" id="KW-0411">Iron-sulfur</keyword>
<dbReference type="InterPro" id="IPR017900">
    <property type="entry name" value="4Fe4S_Fe_S_CS"/>
</dbReference>
<feature type="domain" description="4Fe-4S ferredoxin-type" evidence="5">
    <location>
        <begin position="93"/>
        <end position="118"/>
    </location>
</feature>
<feature type="domain" description="4Fe-4S ferredoxin-type" evidence="5">
    <location>
        <begin position="130"/>
        <end position="159"/>
    </location>
</feature>
<dbReference type="Gene3D" id="3.30.70.20">
    <property type="match status" value="5"/>
</dbReference>
<feature type="domain" description="4Fe-4S ferredoxin-type" evidence="5">
    <location>
        <begin position="61"/>
        <end position="90"/>
    </location>
</feature>
<dbReference type="Pfam" id="PF12800">
    <property type="entry name" value="Fer4_4"/>
    <property type="match status" value="1"/>
</dbReference>
<dbReference type="PROSITE" id="PS00198">
    <property type="entry name" value="4FE4S_FER_1"/>
    <property type="match status" value="5"/>
</dbReference>